<dbReference type="Proteomes" id="UP001280121">
    <property type="component" value="Unassembled WGS sequence"/>
</dbReference>
<dbReference type="GO" id="GO:0004523">
    <property type="term" value="F:RNA-DNA hybrid ribonuclease activity"/>
    <property type="evidence" value="ECO:0007669"/>
    <property type="project" value="InterPro"/>
</dbReference>
<dbReference type="InterPro" id="IPR036397">
    <property type="entry name" value="RNaseH_sf"/>
</dbReference>
<reference evidence="2" key="1">
    <citation type="journal article" date="2023" name="Plant J.">
        <title>Genome sequences and population genomics provide insights into the demographic history, inbreeding, and mutation load of two 'living fossil' tree species of Dipteronia.</title>
        <authorList>
            <person name="Feng Y."/>
            <person name="Comes H.P."/>
            <person name="Chen J."/>
            <person name="Zhu S."/>
            <person name="Lu R."/>
            <person name="Zhang X."/>
            <person name="Li P."/>
            <person name="Qiu J."/>
            <person name="Olsen K.M."/>
            <person name="Qiu Y."/>
        </authorList>
    </citation>
    <scope>NUCLEOTIDE SEQUENCE</scope>
    <source>
        <strain evidence="2">KIB01</strain>
    </source>
</reference>
<dbReference type="PANTHER" id="PTHR47074">
    <property type="entry name" value="BNAC02G40300D PROTEIN"/>
    <property type="match status" value="1"/>
</dbReference>
<dbReference type="Gene3D" id="3.30.420.10">
    <property type="entry name" value="Ribonuclease H-like superfamily/Ribonuclease H"/>
    <property type="match status" value="1"/>
</dbReference>
<evidence type="ECO:0000259" key="1">
    <source>
        <dbReference type="Pfam" id="PF13456"/>
    </source>
</evidence>
<dbReference type="EMBL" id="JANJYI010000006">
    <property type="protein sequence ID" value="KAK2646949.1"/>
    <property type="molecule type" value="Genomic_DNA"/>
</dbReference>
<comment type="caution">
    <text evidence="2">The sequence shown here is derived from an EMBL/GenBank/DDBJ whole genome shotgun (WGS) entry which is preliminary data.</text>
</comment>
<keyword evidence="3" id="KW-1185">Reference proteome</keyword>
<dbReference type="InterPro" id="IPR002156">
    <property type="entry name" value="RNaseH_domain"/>
</dbReference>
<dbReference type="GO" id="GO:0003676">
    <property type="term" value="F:nucleic acid binding"/>
    <property type="evidence" value="ECO:0007669"/>
    <property type="project" value="InterPro"/>
</dbReference>
<evidence type="ECO:0000313" key="2">
    <source>
        <dbReference type="EMBL" id="KAK2646949.1"/>
    </source>
</evidence>
<organism evidence="2 3">
    <name type="scientific">Dipteronia dyeriana</name>
    <dbReference type="NCBI Taxonomy" id="168575"/>
    <lineage>
        <taxon>Eukaryota</taxon>
        <taxon>Viridiplantae</taxon>
        <taxon>Streptophyta</taxon>
        <taxon>Embryophyta</taxon>
        <taxon>Tracheophyta</taxon>
        <taxon>Spermatophyta</taxon>
        <taxon>Magnoliopsida</taxon>
        <taxon>eudicotyledons</taxon>
        <taxon>Gunneridae</taxon>
        <taxon>Pentapetalae</taxon>
        <taxon>rosids</taxon>
        <taxon>malvids</taxon>
        <taxon>Sapindales</taxon>
        <taxon>Sapindaceae</taxon>
        <taxon>Hippocastanoideae</taxon>
        <taxon>Acereae</taxon>
        <taxon>Dipteronia</taxon>
    </lineage>
</organism>
<proteinExistence type="predicted"/>
<protein>
    <recommendedName>
        <fullName evidence="1">RNase H type-1 domain-containing protein</fullName>
    </recommendedName>
</protein>
<evidence type="ECO:0000313" key="3">
    <source>
        <dbReference type="Proteomes" id="UP001280121"/>
    </source>
</evidence>
<feature type="domain" description="RNase H type-1" evidence="1">
    <location>
        <begin position="78"/>
        <end position="196"/>
    </location>
</feature>
<dbReference type="AlphaFoldDB" id="A0AAD9WWZ5"/>
<gene>
    <name evidence="2" type="ORF">Ddye_022144</name>
</gene>
<accession>A0AAD9WWZ5</accession>
<dbReference type="PANTHER" id="PTHR47074:SF11">
    <property type="entry name" value="REVERSE TRANSCRIPTASE-LIKE PROTEIN"/>
    <property type="match status" value="1"/>
</dbReference>
<dbReference type="Pfam" id="PF13456">
    <property type="entry name" value="RVT_3"/>
    <property type="match status" value="1"/>
</dbReference>
<dbReference type="InterPro" id="IPR052929">
    <property type="entry name" value="RNase_H-like_EbsB-rel"/>
</dbReference>
<name>A0AAD9WWZ5_9ROSI</name>
<dbReference type="InterPro" id="IPR044730">
    <property type="entry name" value="RNase_H-like_dom_plant"/>
</dbReference>
<dbReference type="CDD" id="cd06222">
    <property type="entry name" value="RNase_H_like"/>
    <property type="match status" value="1"/>
</dbReference>
<sequence length="226" mass="25589">MREWIPCFGTTKITGYSRNFVIHGQCDFIWKDVINWSEIFLKDFYKADSSLQCKSDFKVNKPTCKWMPPNEGMYKAKCDTTVDRINGKVGFGIVIQNNRGEVMASYAQSMIVNFSIKTAKLAFVWKNIIFSGDCGLTPCSFELDKACIVNWIKNGGHRDSVNGIILHDIDSLVNNLGEVDFCHTDRSANRVAKGLAIFALKSTDDTFWMEDFPCCVKKMLEADMPS</sequence>